<feature type="compositionally biased region" description="Basic and acidic residues" evidence="1">
    <location>
        <begin position="103"/>
        <end position="119"/>
    </location>
</feature>
<protein>
    <submittedName>
        <fullName evidence="2">Uncharacterized protein</fullName>
    </submittedName>
</protein>
<evidence type="ECO:0000313" key="2">
    <source>
        <dbReference type="EMBL" id="PWL54518.1"/>
    </source>
</evidence>
<dbReference type="Proteomes" id="UP000246114">
    <property type="component" value="Unassembled WGS sequence"/>
</dbReference>
<name>A0A316M9W9_9CLOT</name>
<reference evidence="2 3" key="1">
    <citation type="submission" date="2018-03" db="EMBL/GenBank/DDBJ databases">
        <title>The uncultured portion of the human microbiome is neutrally assembled.</title>
        <authorList>
            <person name="Jeraldo P."/>
            <person name="Boardman L."/>
            <person name="White B.A."/>
            <person name="Nelson H."/>
            <person name="Goldenfeld N."/>
            <person name="Chia N."/>
        </authorList>
    </citation>
    <scope>NUCLEOTIDE SEQUENCE [LARGE SCALE GENOMIC DNA]</scope>
    <source>
        <strain evidence="2">CIM:MAG 903</strain>
    </source>
</reference>
<proteinExistence type="predicted"/>
<evidence type="ECO:0000256" key="1">
    <source>
        <dbReference type="SAM" id="MobiDB-lite"/>
    </source>
</evidence>
<dbReference type="EMBL" id="QAMZ01000021">
    <property type="protein sequence ID" value="PWL54518.1"/>
    <property type="molecule type" value="Genomic_DNA"/>
</dbReference>
<sequence length="119" mass="13243">MSMDTNKEAQGIGREQIPETITFRTADRMTYGALGYDGNELMAFISGYDLEIKFNLRLINSLADAEACADALAQVFYDALMEQLLNEKADFVKPPGYKPATLSEKEGRTDVRQDNEHAG</sequence>
<gene>
    <name evidence="2" type="ORF">DBY38_04225</name>
</gene>
<dbReference type="AlphaFoldDB" id="A0A316M9W9"/>
<organism evidence="2 3">
    <name type="scientific">Clostridium cadaveris</name>
    <dbReference type="NCBI Taxonomy" id="1529"/>
    <lineage>
        <taxon>Bacteria</taxon>
        <taxon>Bacillati</taxon>
        <taxon>Bacillota</taxon>
        <taxon>Clostridia</taxon>
        <taxon>Eubacteriales</taxon>
        <taxon>Clostridiaceae</taxon>
        <taxon>Clostridium</taxon>
    </lineage>
</organism>
<accession>A0A316M9W9</accession>
<evidence type="ECO:0000313" key="3">
    <source>
        <dbReference type="Proteomes" id="UP000246114"/>
    </source>
</evidence>
<comment type="caution">
    <text evidence="2">The sequence shown here is derived from an EMBL/GenBank/DDBJ whole genome shotgun (WGS) entry which is preliminary data.</text>
</comment>
<feature type="region of interest" description="Disordered" evidence="1">
    <location>
        <begin position="92"/>
        <end position="119"/>
    </location>
</feature>